<keyword evidence="3 7" id="KW-0812">Transmembrane</keyword>
<feature type="domain" description="RCK C-terminal" evidence="8">
    <location>
        <begin position="205"/>
        <end position="289"/>
    </location>
</feature>
<dbReference type="PANTHER" id="PTHR43652:SF2">
    <property type="entry name" value="BASIC AMINO ACID ANTIPORTER YFCC-RELATED"/>
    <property type="match status" value="1"/>
</dbReference>
<feature type="transmembrane region" description="Helical" evidence="7">
    <location>
        <begin position="92"/>
        <end position="120"/>
    </location>
</feature>
<dbReference type="CDD" id="cd01115">
    <property type="entry name" value="SLC13_permease"/>
    <property type="match status" value="1"/>
</dbReference>
<reference evidence="9" key="1">
    <citation type="submission" date="2023-07" db="EMBL/GenBank/DDBJ databases">
        <title>The genome sequence of Rhodocytophaga aerolata KACC 12507.</title>
        <authorList>
            <person name="Zhang X."/>
        </authorList>
    </citation>
    <scope>NUCLEOTIDE SEQUENCE</scope>
    <source>
        <strain evidence="9">KACC 12507</strain>
    </source>
</reference>
<evidence type="ECO:0000256" key="5">
    <source>
        <dbReference type="ARBA" id="ARBA00022989"/>
    </source>
</evidence>
<feature type="transmembrane region" description="Helical" evidence="7">
    <location>
        <begin position="567"/>
        <end position="587"/>
    </location>
</feature>
<dbReference type="InterPro" id="IPR006037">
    <property type="entry name" value="RCK_C"/>
</dbReference>
<feature type="transmembrane region" description="Helical" evidence="7">
    <location>
        <begin position="528"/>
        <end position="547"/>
    </location>
</feature>
<gene>
    <name evidence="9" type="ORF">Q0590_30655</name>
</gene>
<dbReference type="InterPro" id="IPR031312">
    <property type="entry name" value="Na/sul_symport_CS"/>
</dbReference>
<keyword evidence="2" id="KW-0813">Transport</keyword>
<keyword evidence="10" id="KW-1185">Reference proteome</keyword>
<feature type="transmembrane region" description="Helical" evidence="7">
    <location>
        <begin position="420"/>
        <end position="437"/>
    </location>
</feature>
<dbReference type="InterPro" id="IPR036721">
    <property type="entry name" value="RCK_C_sf"/>
</dbReference>
<evidence type="ECO:0000256" key="2">
    <source>
        <dbReference type="ARBA" id="ARBA00022448"/>
    </source>
</evidence>
<dbReference type="Gene3D" id="3.30.70.1450">
    <property type="entry name" value="Regulator of K+ conductance, C-terminal domain"/>
    <property type="match status" value="2"/>
</dbReference>
<dbReference type="Proteomes" id="UP001168528">
    <property type="component" value="Unassembled WGS sequence"/>
</dbReference>
<organism evidence="9 10">
    <name type="scientific">Rhodocytophaga aerolata</name>
    <dbReference type="NCBI Taxonomy" id="455078"/>
    <lineage>
        <taxon>Bacteria</taxon>
        <taxon>Pseudomonadati</taxon>
        <taxon>Bacteroidota</taxon>
        <taxon>Cytophagia</taxon>
        <taxon>Cytophagales</taxon>
        <taxon>Rhodocytophagaceae</taxon>
        <taxon>Rhodocytophaga</taxon>
    </lineage>
</organism>
<feature type="transmembrane region" description="Helical" evidence="7">
    <location>
        <begin position="170"/>
        <end position="195"/>
    </location>
</feature>
<dbReference type="PROSITE" id="PS01271">
    <property type="entry name" value="NA_SULFATE"/>
    <property type="match status" value="1"/>
</dbReference>
<proteinExistence type="predicted"/>
<comment type="subcellular location">
    <subcellularLocation>
        <location evidence="1">Membrane</location>
        <topology evidence="1">Multi-pass membrane protein</topology>
    </subcellularLocation>
</comment>
<name>A0ABT8REZ9_9BACT</name>
<dbReference type="RefSeq" id="WP_302041476.1">
    <property type="nucleotide sequence ID" value="NZ_JAUKPO010000034.1"/>
</dbReference>
<sequence>MEQLLVFLILGIALVLFAWEKIRYDLVAFIALGALVLFGLVPTEQAFVGFAHPAVITVAAVLIISRALQYSGLVDEIGRVVSKVSTNSLVQIIILSLIVAIASAFINNIGALAIIMPVAIQLARKSRTPPSSILMPIAFASILGGMMTLIGTPPNIIIATFRQDMSGEAFGMFDFAPVGTILTFIGLLFITLIGWRLLPKRQTAGSANRLFQIDNYITELKLTASSKLNGKRINQMNQIAHSEVLALGIIRHGVRLHAPSPFVELMENDILILEADTDSLKAFIDNTATVLVGGKEMHQQAAGSKDIHMMEAIVMGDSPIIGKTAVDIHLRSQYNINLLAIARREQQIWQRIGRISFKTGDVLLLQGRSSNLTGAINDLHCLPLAQRDLSMGKPRKVFLSLSIFMLAIIAVVTGLLPVQIAFSIAALLFILLNILPLREMYTSVDWPMIALLAAMIPVGEAFETSGAAQVLTDRILHIGTDGPVWMVLAMVMMVTIGLSNIINNAATVVLMAPIGIRISGQLQVSPDPFLMAIAVGASCAFLTPIGHQSNTLVMGPGGYKFSDYWRMGLPLTLLMILLGIPLILFFWPF</sequence>
<evidence type="ECO:0000256" key="6">
    <source>
        <dbReference type="ARBA" id="ARBA00023136"/>
    </source>
</evidence>
<evidence type="ECO:0000256" key="7">
    <source>
        <dbReference type="SAM" id="Phobius"/>
    </source>
</evidence>
<evidence type="ECO:0000256" key="3">
    <source>
        <dbReference type="ARBA" id="ARBA00022692"/>
    </source>
</evidence>
<keyword evidence="5 7" id="KW-1133">Transmembrane helix</keyword>
<evidence type="ECO:0000259" key="8">
    <source>
        <dbReference type="PROSITE" id="PS51202"/>
    </source>
</evidence>
<feature type="domain" description="RCK C-terminal" evidence="8">
    <location>
        <begin position="295"/>
        <end position="382"/>
    </location>
</feature>
<feature type="transmembrane region" description="Helical" evidence="7">
    <location>
        <begin position="132"/>
        <end position="150"/>
    </location>
</feature>
<evidence type="ECO:0000313" key="10">
    <source>
        <dbReference type="Proteomes" id="UP001168528"/>
    </source>
</evidence>
<keyword evidence="6 7" id="KW-0472">Membrane</keyword>
<evidence type="ECO:0000256" key="1">
    <source>
        <dbReference type="ARBA" id="ARBA00004141"/>
    </source>
</evidence>
<dbReference type="Pfam" id="PF03600">
    <property type="entry name" value="CitMHS"/>
    <property type="match status" value="1"/>
</dbReference>
<feature type="transmembrane region" description="Helical" evidence="7">
    <location>
        <begin position="449"/>
        <end position="471"/>
    </location>
</feature>
<comment type="caution">
    <text evidence="9">The sequence shown here is derived from an EMBL/GenBank/DDBJ whole genome shotgun (WGS) entry which is preliminary data.</text>
</comment>
<feature type="transmembrane region" description="Helical" evidence="7">
    <location>
        <begin position="397"/>
        <end position="414"/>
    </location>
</feature>
<feature type="transmembrane region" description="Helical" evidence="7">
    <location>
        <begin position="483"/>
        <end position="516"/>
    </location>
</feature>
<dbReference type="InterPro" id="IPR051679">
    <property type="entry name" value="DASS-Related_Transporters"/>
</dbReference>
<feature type="transmembrane region" description="Helical" evidence="7">
    <location>
        <begin position="28"/>
        <end position="47"/>
    </location>
</feature>
<dbReference type="SUPFAM" id="SSF116726">
    <property type="entry name" value="TrkA C-terminal domain-like"/>
    <property type="match status" value="2"/>
</dbReference>
<accession>A0ABT8REZ9</accession>
<evidence type="ECO:0000256" key="4">
    <source>
        <dbReference type="ARBA" id="ARBA00022737"/>
    </source>
</evidence>
<dbReference type="PANTHER" id="PTHR43652">
    <property type="entry name" value="BASIC AMINO ACID ANTIPORTER YFCC-RELATED"/>
    <property type="match status" value="1"/>
</dbReference>
<dbReference type="InterPro" id="IPR004680">
    <property type="entry name" value="Cit_transptr-like_dom"/>
</dbReference>
<protein>
    <submittedName>
        <fullName evidence="9">SLC13 family permease</fullName>
    </submittedName>
</protein>
<dbReference type="EMBL" id="JAUKPO010000034">
    <property type="protein sequence ID" value="MDO1450674.1"/>
    <property type="molecule type" value="Genomic_DNA"/>
</dbReference>
<keyword evidence="4" id="KW-0677">Repeat</keyword>
<evidence type="ECO:0000313" key="9">
    <source>
        <dbReference type="EMBL" id="MDO1450674.1"/>
    </source>
</evidence>
<dbReference type="PROSITE" id="PS51202">
    <property type="entry name" value="RCK_C"/>
    <property type="match status" value="2"/>
</dbReference>